<evidence type="ECO:0000256" key="9">
    <source>
        <dbReference type="PIRSR" id="PIRSR605493-1"/>
    </source>
</evidence>
<dbReference type="OrthoDB" id="8717144at2"/>
<evidence type="ECO:0000313" key="11">
    <source>
        <dbReference type="EMBL" id="EAR60353.1"/>
    </source>
</evidence>
<accession>A0A7U8C2P6</accession>
<feature type="binding site" evidence="9">
    <location>
        <position position="97"/>
    </location>
    <ligand>
        <name>substrate</name>
    </ligand>
</feature>
<evidence type="ECO:0000256" key="3">
    <source>
        <dbReference type="ARBA" id="ARBA00008621"/>
    </source>
</evidence>
<dbReference type="GO" id="GO:0046872">
    <property type="term" value="F:metal ion binding"/>
    <property type="evidence" value="ECO:0007669"/>
    <property type="project" value="UniProtKB-KW"/>
</dbReference>
<gene>
    <name evidence="11" type="ORF">MED92_00445</name>
</gene>
<evidence type="ECO:0000256" key="2">
    <source>
        <dbReference type="ARBA" id="ARBA00001968"/>
    </source>
</evidence>
<dbReference type="InterPro" id="IPR005493">
    <property type="entry name" value="RraA/RraA-like"/>
</dbReference>
<dbReference type="NCBIfam" id="NF006875">
    <property type="entry name" value="PRK09372.1"/>
    <property type="match status" value="1"/>
</dbReference>
<dbReference type="AlphaFoldDB" id="A0A7U8C2P6"/>
<evidence type="ECO:0000256" key="7">
    <source>
        <dbReference type="ARBA" id="ARBA00025046"/>
    </source>
</evidence>
<comment type="catalytic activity">
    <reaction evidence="8 10">
        <text>oxaloacetate + H(+) = pyruvate + CO2</text>
        <dbReference type="Rhea" id="RHEA:15641"/>
        <dbReference type="ChEBI" id="CHEBI:15361"/>
        <dbReference type="ChEBI" id="CHEBI:15378"/>
        <dbReference type="ChEBI" id="CHEBI:16452"/>
        <dbReference type="ChEBI" id="CHEBI:16526"/>
        <dbReference type="EC" id="4.1.1.112"/>
    </reaction>
</comment>
<comment type="cofactor">
    <cofactor evidence="9">
        <name>Mg(2+)</name>
        <dbReference type="ChEBI" id="CHEBI:18420"/>
    </cofactor>
</comment>
<comment type="function">
    <text evidence="7 10">Catalyzes the aldol cleavage of 4-hydroxy-4-methyl-2-oxoglutarate (HMG) into 2 molecules of pyruvate. Also contains a secondary oxaloacetate (OAA) decarboxylase activity due to the common pyruvate enolate transition state formed following C-C bond cleavage in the retro-aldol and decarboxylation reactions.</text>
</comment>
<name>A0A7U8C2P6_NEPCE</name>
<dbReference type="NCBIfam" id="TIGR01935">
    <property type="entry name" value="NOT-MenG"/>
    <property type="match status" value="1"/>
</dbReference>
<feature type="binding site" evidence="9">
    <location>
        <begin position="75"/>
        <end position="78"/>
    </location>
    <ligand>
        <name>substrate</name>
    </ligand>
</feature>
<proteinExistence type="inferred from homology"/>
<keyword evidence="5 9" id="KW-0479">Metal-binding</keyword>
<comment type="cofactor">
    <cofactor evidence="2 10">
        <name>a divalent metal cation</name>
        <dbReference type="ChEBI" id="CHEBI:60240"/>
    </cofactor>
</comment>
<dbReference type="GO" id="GO:0047443">
    <property type="term" value="F:4-hydroxy-4-methyl-2-oxoglutarate aldolase activity"/>
    <property type="evidence" value="ECO:0007669"/>
    <property type="project" value="UniProtKB-EC"/>
</dbReference>
<dbReference type="PANTHER" id="PTHR33254">
    <property type="entry name" value="4-HYDROXY-4-METHYL-2-OXOGLUTARATE ALDOLASE 3-RELATED"/>
    <property type="match status" value="1"/>
</dbReference>
<comment type="caution">
    <text evidence="11">The sequence shown here is derived from an EMBL/GenBank/DDBJ whole genome shotgun (WGS) entry which is preliminary data.</text>
</comment>
<dbReference type="GO" id="GO:0008948">
    <property type="term" value="F:oxaloacetate decarboxylase activity"/>
    <property type="evidence" value="ECO:0007669"/>
    <property type="project" value="UniProtKB-EC"/>
</dbReference>
<dbReference type="EMBL" id="AAOW01000019">
    <property type="protein sequence ID" value="EAR60353.1"/>
    <property type="molecule type" value="Genomic_DNA"/>
</dbReference>
<comment type="catalytic activity">
    <reaction evidence="1 10">
        <text>4-hydroxy-4-methyl-2-oxoglutarate = 2 pyruvate</text>
        <dbReference type="Rhea" id="RHEA:22748"/>
        <dbReference type="ChEBI" id="CHEBI:15361"/>
        <dbReference type="ChEBI" id="CHEBI:58276"/>
        <dbReference type="EC" id="4.1.3.17"/>
    </reaction>
</comment>
<comment type="subunit">
    <text evidence="4 10">Homotrimer.</text>
</comment>
<dbReference type="Proteomes" id="UP000002171">
    <property type="component" value="Unassembled WGS sequence"/>
</dbReference>
<sequence length="159" mass="17139">MTFFTADICDEHSEKVAVLGPGYSNFGGATHCQGEIVTIKLDKNNSDLIGLLRDEDGAGKVVVVDVDQEYFAVVGENLMKFAQQNSYSGIVINGYIRDTFQIKDIPVALFALGTCSRKSIPVTSGERGIALSFGGVEFKQGDYLYADTDGVIVTAEKIV</sequence>
<feature type="binding site" evidence="9">
    <location>
        <position position="98"/>
    </location>
    <ligand>
        <name>Mg(2+)</name>
        <dbReference type="ChEBI" id="CHEBI:18420"/>
    </ligand>
</feature>
<keyword evidence="12" id="KW-1185">Reference proteome</keyword>
<evidence type="ECO:0000256" key="10">
    <source>
        <dbReference type="RuleBase" id="RU004338"/>
    </source>
</evidence>
<reference evidence="11 12" key="1">
    <citation type="submission" date="2006-02" db="EMBL/GenBank/DDBJ databases">
        <authorList>
            <person name="Pinhassi J."/>
            <person name="Pedros-Alio C."/>
            <person name="Ferriera S."/>
            <person name="Johnson J."/>
            <person name="Kravitz S."/>
            <person name="Halpern A."/>
            <person name="Remington K."/>
            <person name="Beeson K."/>
            <person name="Tran B."/>
            <person name="Rogers Y.-H."/>
            <person name="Friedman R."/>
            <person name="Venter J.C."/>
        </authorList>
    </citation>
    <scope>NUCLEOTIDE SEQUENCE [LARGE SCALE GENOMIC DNA]</scope>
    <source>
        <strain evidence="11 12">MED92</strain>
    </source>
</reference>
<protein>
    <recommendedName>
        <fullName evidence="10">4-hydroxy-4-methyl-2-oxoglutarate aldolase</fullName>
        <shortName evidence="10">HMG aldolase</shortName>
        <ecNumber evidence="10">4.1.1.112</ecNumber>
        <ecNumber evidence="10">4.1.3.17</ecNumber>
    </recommendedName>
    <alternativeName>
        <fullName evidence="10">Oxaloacetate decarboxylase</fullName>
    </alternativeName>
</protein>
<dbReference type="Pfam" id="PF03737">
    <property type="entry name" value="RraA-like"/>
    <property type="match status" value="1"/>
</dbReference>
<evidence type="ECO:0000256" key="1">
    <source>
        <dbReference type="ARBA" id="ARBA00001342"/>
    </source>
</evidence>
<dbReference type="EC" id="4.1.1.112" evidence="10"/>
<dbReference type="CDD" id="cd16841">
    <property type="entry name" value="RraA_family"/>
    <property type="match status" value="1"/>
</dbReference>
<evidence type="ECO:0000256" key="4">
    <source>
        <dbReference type="ARBA" id="ARBA00011233"/>
    </source>
</evidence>
<dbReference type="InterPro" id="IPR036704">
    <property type="entry name" value="RraA/RraA-like_sf"/>
</dbReference>
<dbReference type="EC" id="4.1.3.17" evidence="10"/>
<evidence type="ECO:0000256" key="5">
    <source>
        <dbReference type="ARBA" id="ARBA00022723"/>
    </source>
</evidence>
<dbReference type="GO" id="GO:0051252">
    <property type="term" value="P:regulation of RNA metabolic process"/>
    <property type="evidence" value="ECO:0007669"/>
    <property type="project" value="InterPro"/>
</dbReference>
<evidence type="ECO:0000313" key="12">
    <source>
        <dbReference type="Proteomes" id="UP000002171"/>
    </source>
</evidence>
<dbReference type="Gene3D" id="3.50.30.40">
    <property type="entry name" value="Ribonuclease E inhibitor RraA/RraA-like"/>
    <property type="match status" value="1"/>
</dbReference>
<comment type="similarity">
    <text evidence="3 10">Belongs to the class II aldolase/RraA-like family.</text>
</comment>
<organism evidence="11 12">
    <name type="scientific">Neptuniibacter caesariensis</name>
    <dbReference type="NCBI Taxonomy" id="207954"/>
    <lineage>
        <taxon>Bacteria</taxon>
        <taxon>Pseudomonadati</taxon>
        <taxon>Pseudomonadota</taxon>
        <taxon>Gammaproteobacteria</taxon>
        <taxon>Oceanospirillales</taxon>
        <taxon>Oceanospirillaceae</taxon>
        <taxon>Neptuniibacter</taxon>
    </lineage>
</organism>
<evidence type="ECO:0000256" key="8">
    <source>
        <dbReference type="ARBA" id="ARBA00047973"/>
    </source>
</evidence>
<dbReference type="RefSeq" id="WP_007022961.1">
    <property type="nucleotide sequence ID" value="NZ_CH724128.1"/>
</dbReference>
<dbReference type="GO" id="GO:0008428">
    <property type="term" value="F:ribonuclease inhibitor activity"/>
    <property type="evidence" value="ECO:0007669"/>
    <property type="project" value="InterPro"/>
</dbReference>
<dbReference type="InterPro" id="IPR010203">
    <property type="entry name" value="RraA"/>
</dbReference>
<dbReference type="PANTHER" id="PTHR33254:SF4">
    <property type="entry name" value="4-HYDROXY-4-METHYL-2-OXOGLUTARATE ALDOLASE 3-RELATED"/>
    <property type="match status" value="1"/>
</dbReference>
<keyword evidence="6 10" id="KW-0456">Lyase</keyword>
<dbReference type="SUPFAM" id="SSF89562">
    <property type="entry name" value="RraA-like"/>
    <property type="match status" value="1"/>
</dbReference>
<keyword evidence="9" id="KW-0460">Magnesium</keyword>
<evidence type="ECO:0000256" key="6">
    <source>
        <dbReference type="ARBA" id="ARBA00023239"/>
    </source>
</evidence>